<gene>
    <name evidence="8" type="ORF">HANVADRAFT_14927</name>
</gene>
<sequence>LQGNVYKQNKDSVTILLENDMANDGMPLEENISYFVVKTINEITYKRMFKTLNLLEKLEQDSDNVTGSRNISNPLLLQILFNKIDKTVLKQQLKYDNFPDLKLVDQNLNNSQKDAVNFALHNPISIIHGPFACGKTSTVVEILEQINKSSEHKGKVLICGPSNISVDTILEKIDKNGNLKPGQMIRIGNPTRINNNAKYSIDNIANSADNVQICNDIKNEINTILKPTSSSGKNKKNGLSKFVKNKPAFIRGGKWSEIKTLRKELVVRENKIIKELIKNSKFIFATLHGSSNRQVLTMYDENDDPLNSIETLIIDEVSQSLEIQCWIPILTHLQYLKRIIFAGDNKQLPPTIKCGSDTKTKKSFQILNRTIFDRLEENFGDIFIKFLNTQYRMNEKIMEFPSAEMYEGRVISGGKNRNILLSDLASNDGEILDINDDDFINEPLIWYDTQCDLNFMEDKPDEGVLVSINSIFNSKSNKSEVYIALQHVKRLIDELKLKEEHIGIITPYQAQVILMKEVINEEYPGIEIHTVDGYQGNEKECIILSLVRFNEENELGFVKDERRLNVAMTRAKRQLCVIGNLEMLAVSKQTNQFLKNWCKFIDAKAIIEYPEL</sequence>
<dbReference type="NCBIfam" id="TIGR00376">
    <property type="entry name" value="IGHMBP2 family helicase"/>
    <property type="match status" value="1"/>
</dbReference>
<protein>
    <submittedName>
        <fullName evidence="8">p-loop containing nucleoside triphosphate hydrolase protein</fullName>
    </submittedName>
</protein>
<evidence type="ECO:0000256" key="4">
    <source>
        <dbReference type="ARBA" id="ARBA00022806"/>
    </source>
</evidence>
<feature type="non-terminal residue" evidence="8">
    <location>
        <position position="1"/>
    </location>
</feature>
<dbReference type="Gene3D" id="3.40.50.300">
    <property type="entry name" value="P-loop containing nucleotide triphosphate hydrolases"/>
    <property type="match status" value="2"/>
</dbReference>
<keyword evidence="5" id="KW-0067">ATP-binding</keyword>
<proteinExistence type="inferred from homology"/>
<comment type="similarity">
    <text evidence="1">Belongs to the DNA2/NAM7 helicase family.</text>
</comment>
<comment type="caution">
    <text evidence="8">The sequence shown here is derived from an EMBL/GenBank/DDBJ whole genome shotgun (WGS) entry which is preliminary data.</text>
</comment>
<name>A0A1B7TAK9_9ASCO</name>
<dbReference type="PANTHER" id="PTHR43788">
    <property type="entry name" value="DNA2/NAM7 HELICASE FAMILY MEMBER"/>
    <property type="match status" value="1"/>
</dbReference>
<keyword evidence="3 8" id="KW-0378">Hydrolase</keyword>
<dbReference type="GO" id="GO:0043139">
    <property type="term" value="F:5'-3' DNA helicase activity"/>
    <property type="evidence" value="ECO:0007669"/>
    <property type="project" value="TreeGrafter"/>
</dbReference>
<feature type="domain" description="DNA2/NAM7 helicase-like C-terminal" evidence="7">
    <location>
        <begin position="367"/>
        <end position="581"/>
    </location>
</feature>
<organism evidence="8 9">
    <name type="scientific">Hanseniaspora valbyensis NRRL Y-1626</name>
    <dbReference type="NCBI Taxonomy" id="766949"/>
    <lineage>
        <taxon>Eukaryota</taxon>
        <taxon>Fungi</taxon>
        <taxon>Dikarya</taxon>
        <taxon>Ascomycota</taxon>
        <taxon>Saccharomycotina</taxon>
        <taxon>Saccharomycetes</taxon>
        <taxon>Saccharomycodales</taxon>
        <taxon>Saccharomycodaceae</taxon>
        <taxon>Hanseniaspora</taxon>
    </lineage>
</organism>
<dbReference type="CDD" id="cd18808">
    <property type="entry name" value="SF1_C_Upf1"/>
    <property type="match status" value="1"/>
</dbReference>
<dbReference type="InterPro" id="IPR027417">
    <property type="entry name" value="P-loop_NTPase"/>
</dbReference>
<evidence type="ECO:0000259" key="6">
    <source>
        <dbReference type="Pfam" id="PF13086"/>
    </source>
</evidence>
<evidence type="ECO:0000256" key="2">
    <source>
        <dbReference type="ARBA" id="ARBA00022741"/>
    </source>
</evidence>
<evidence type="ECO:0000256" key="3">
    <source>
        <dbReference type="ARBA" id="ARBA00022801"/>
    </source>
</evidence>
<dbReference type="SUPFAM" id="SSF52540">
    <property type="entry name" value="P-loop containing nucleoside triphosphate hydrolases"/>
    <property type="match status" value="1"/>
</dbReference>
<keyword evidence="2" id="KW-0547">Nucleotide-binding</keyword>
<evidence type="ECO:0000313" key="8">
    <source>
        <dbReference type="EMBL" id="OBA25771.1"/>
    </source>
</evidence>
<dbReference type="EMBL" id="LXPE01000046">
    <property type="protein sequence ID" value="OBA25771.1"/>
    <property type="molecule type" value="Genomic_DNA"/>
</dbReference>
<dbReference type="PANTHER" id="PTHR43788:SF8">
    <property type="entry name" value="DNA-BINDING PROTEIN SMUBP-2"/>
    <property type="match status" value="1"/>
</dbReference>
<dbReference type="AlphaFoldDB" id="A0A1B7TAK9"/>
<dbReference type="GO" id="GO:0005524">
    <property type="term" value="F:ATP binding"/>
    <property type="evidence" value="ECO:0007669"/>
    <property type="project" value="UniProtKB-KW"/>
</dbReference>
<dbReference type="InterPro" id="IPR004483">
    <property type="entry name" value="SMUBP-2/Hcs1-like"/>
</dbReference>
<reference evidence="9" key="1">
    <citation type="journal article" date="2016" name="Proc. Natl. Acad. Sci. U.S.A.">
        <title>Comparative genomics of biotechnologically important yeasts.</title>
        <authorList>
            <person name="Riley R."/>
            <person name="Haridas S."/>
            <person name="Wolfe K.H."/>
            <person name="Lopes M.R."/>
            <person name="Hittinger C.T."/>
            <person name="Goeker M."/>
            <person name="Salamov A.A."/>
            <person name="Wisecaver J.H."/>
            <person name="Long T.M."/>
            <person name="Calvey C.H."/>
            <person name="Aerts A.L."/>
            <person name="Barry K.W."/>
            <person name="Choi C."/>
            <person name="Clum A."/>
            <person name="Coughlan A.Y."/>
            <person name="Deshpande S."/>
            <person name="Douglass A.P."/>
            <person name="Hanson S.J."/>
            <person name="Klenk H.-P."/>
            <person name="LaButti K.M."/>
            <person name="Lapidus A."/>
            <person name="Lindquist E.A."/>
            <person name="Lipzen A.M."/>
            <person name="Meier-Kolthoff J.P."/>
            <person name="Ohm R.A."/>
            <person name="Otillar R.P."/>
            <person name="Pangilinan J.L."/>
            <person name="Peng Y."/>
            <person name="Rokas A."/>
            <person name="Rosa C.A."/>
            <person name="Scheuner C."/>
            <person name="Sibirny A.A."/>
            <person name="Slot J.C."/>
            <person name="Stielow J.B."/>
            <person name="Sun H."/>
            <person name="Kurtzman C.P."/>
            <person name="Blackwell M."/>
            <person name="Grigoriev I.V."/>
            <person name="Jeffries T.W."/>
        </authorList>
    </citation>
    <scope>NUCLEOTIDE SEQUENCE [LARGE SCALE GENOMIC DNA]</scope>
    <source>
        <strain evidence="9">NRRL Y-1626</strain>
    </source>
</reference>
<dbReference type="InterPro" id="IPR041679">
    <property type="entry name" value="DNA2/NAM7-like_C"/>
</dbReference>
<evidence type="ECO:0000313" key="9">
    <source>
        <dbReference type="Proteomes" id="UP000092321"/>
    </source>
</evidence>
<dbReference type="Pfam" id="PF13087">
    <property type="entry name" value="AAA_12"/>
    <property type="match status" value="1"/>
</dbReference>
<evidence type="ECO:0000256" key="1">
    <source>
        <dbReference type="ARBA" id="ARBA00007913"/>
    </source>
</evidence>
<dbReference type="GO" id="GO:0016787">
    <property type="term" value="F:hydrolase activity"/>
    <property type="evidence" value="ECO:0007669"/>
    <property type="project" value="UniProtKB-KW"/>
</dbReference>
<dbReference type="GO" id="GO:0003677">
    <property type="term" value="F:DNA binding"/>
    <property type="evidence" value="ECO:0007669"/>
    <property type="project" value="InterPro"/>
</dbReference>
<keyword evidence="4" id="KW-0347">Helicase</keyword>
<dbReference type="InterPro" id="IPR050534">
    <property type="entry name" value="Coronavir_polyprotein_1ab"/>
</dbReference>
<feature type="non-terminal residue" evidence="8">
    <location>
        <position position="612"/>
    </location>
</feature>
<dbReference type="OrthoDB" id="6513042at2759"/>
<dbReference type="Pfam" id="PF13086">
    <property type="entry name" value="AAA_11"/>
    <property type="match status" value="1"/>
</dbReference>
<accession>A0A1B7TAK9</accession>
<dbReference type="InterPro" id="IPR041677">
    <property type="entry name" value="DNA2/NAM7_AAA_11"/>
</dbReference>
<dbReference type="Proteomes" id="UP000092321">
    <property type="component" value="Unassembled WGS sequence"/>
</dbReference>
<evidence type="ECO:0000259" key="7">
    <source>
        <dbReference type="Pfam" id="PF13087"/>
    </source>
</evidence>
<dbReference type="InterPro" id="IPR047187">
    <property type="entry name" value="SF1_C_Upf1"/>
</dbReference>
<keyword evidence="9" id="KW-1185">Reference proteome</keyword>
<evidence type="ECO:0000256" key="5">
    <source>
        <dbReference type="ARBA" id="ARBA00022840"/>
    </source>
</evidence>
<feature type="domain" description="DNA2/NAM7 helicase helicase" evidence="6">
    <location>
        <begin position="107"/>
        <end position="353"/>
    </location>
</feature>